<dbReference type="Proteomes" id="UP001054897">
    <property type="component" value="Chromosome"/>
</dbReference>
<dbReference type="EMBL" id="CP099397">
    <property type="protein sequence ID" value="USR41970.1"/>
    <property type="molecule type" value="Genomic_DNA"/>
</dbReference>
<dbReference type="RefSeq" id="WP_129482662.1">
    <property type="nucleotide sequence ID" value="NZ_CP099397.1"/>
</dbReference>
<name>A0ABY5AE04_9GAMM</name>
<feature type="region of interest" description="Disordered" evidence="1">
    <location>
        <begin position="1"/>
        <end position="144"/>
    </location>
</feature>
<organism evidence="2 3">
    <name type="scientific">Ectopseudomonas hydrolytica</name>
    <dbReference type="NCBI Taxonomy" id="2493633"/>
    <lineage>
        <taxon>Bacteria</taxon>
        <taxon>Pseudomonadati</taxon>
        <taxon>Pseudomonadota</taxon>
        <taxon>Gammaproteobacteria</taxon>
        <taxon>Pseudomonadales</taxon>
        <taxon>Pseudomonadaceae</taxon>
        <taxon>Ectopseudomonas</taxon>
    </lineage>
</organism>
<evidence type="ECO:0000313" key="3">
    <source>
        <dbReference type="Proteomes" id="UP001054897"/>
    </source>
</evidence>
<evidence type="ECO:0008006" key="4">
    <source>
        <dbReference type="Google" id="ProtNLM"/>
    </source>
</evidence>
<accession>A0ABY5AE04</accession>
<protein>
    <recommendedName>
        <fullName evidence="4">Phosphotransferase system, HPr-related protein</fullName>
    </recommendedName>
</protein>
<proteinExistence type="predicted"/>
<gene>
    <name evidence="2" type="ORF">L1F06_011300</name>
</gene>
<sequence>MKDRTPGPRPQQLPEDALDFEADEESSILGDVPAQPSERPAHSAQDQPGLTGGATLSESAHEDNVSLDDLSPDTLIDDSGARSPFERGEDRPLDEELSIVDETDIGGGAGLDEAELARSAPLDGEPWTDEVVPGENGRKGGTRH</sequence>
<feature type="compositionally biased region" description="Acidic residues" evidence="1">
    <location>
        <begin position="16"/>
        <end position="26"/>
    </location>
</feature>
<keyword evidence="3" id="KW-1185">Reference proteome</keyword>
<evidence type="ECO:0000256" key="1">
    <source>
        <dbReference type="SAM" id="MobiDB-lite"/>
    </source>
</evidence>
<dbReference type="GeneID" id="300081565"/>
<feature type="compositionally biased region" description="Polar residues" evidence="1">
    <location>
        <begin position="44"/>
        <end position="58"/>
    </location>
</feature>
<feature type="compositionally biased region" description="Acidic residues" evidence="1">
    <location>
        <begin position="92"/>
        <end position="104"/>
    </location>
</feature>
<reference evidence="2" key="1">
    <citation type="submission" date="2022-06" db="EMBL/GenBank/DDBJ databases">
        <title>Complete genome of Pseudomonas hydrolytica DSWY01T.</title>
        <authorList>
            <person name="Jung J."/>
            <person name="Jeon C.O."/>
        </authorList>
    </citation>
    <scope>NUCLEOTIDE SEQUENCE</scope>
    <source>
        <strain evidence="2">DSWY01</strain>
    </source>
</reference>
<evidence type="ECO:0000313" key="2">
    <source>
        <dbReference type="EMBL" id="USR41970.1"/>
    </source>
</evidence>